<sequence>MASKRRNIFQKNKTQETTENGNATSHVVYEEHHCWQSRIELRIEGLVVSKEMDEIQHQPAEGEKRDKGNNDNNKKMENEDGTFFLMIPTVPLKMAISQNRFGSKNTEQETTDYELSKIERERRDGRNHPLAMLLGLLRNVALGARIARPTSPKSAKYCGRNEDSTVLQVSELDTKRRPPPQSAVTRFTLKSVPTERQKCDFPH</sequence>
<comment type="caution">
    <text evidence="2">The sequence shown here is derived from an EMBL/GenBank/DDBJ whole genome shotgun (WGS) entry which is preliminary data.</text>
</comment>
<dbReference type="EMBL" id="JBFDAA010000002">
    <property type="protein sequence ID" value="KAL1139609.1"/>
    <property type="molecule type" value="Genomic_DNA"/>
</dbReference>
<evidence type="ECO:0000313" key="3">
    <source>
        <dbReference type="Proteomes" id="UP001558652"/>
    </source>
</evidence>
<accession>A0ABD0YWJ5</accession>
<protein>
    <submittedName>
        <fullName evidence="2">Uncharacterized protein</fullName>
    </submittedName>
</protein>
<evidence type="ECO:0000256" key="1">
    <source>
        <dbReference type="SAM" id="MobiDB-lite"/>
    </source>
</evidence>
<feature type="region of interest" description="Disordered" evidence="1">
    <location>
        <begin position="56"/>
        <end position="78"/>
    </location>
</feature>
<feature type="region of interest" description="Disordered" evidence="1">
    <location>
        <begin position="1"/>
        <end position="24"/>
    </location>
</feature>
<evidence type="ECO:0000313" key="2">
    <source>
        <dbReference type="EMBL" id="KAL1139609.1"/>
    </source>
</evidence>
<dbReference type="Proteomes" id="UP001558652">
    <property type="component" value="Unassembled WGS sequence"/>
</dbReference>
<keyword evidence="3" id="KW-1185">Reference proteome</keyword>
<gene>
    <name evidence="2" type="ORF">AAG570_006591</name>
</gene>
<name>A0ABD0YWJ5_9HEMI</name>
<organism evidence="2 3">
    <name type="scientific">Ranatra chinensis</name>
    <dbReference type="NCBI Taxonomy" id="642074"/>
    <lineage>
        <taxon>Eukaryota</taxon>
        <taxon>Metazoa</taxon>
        <taxon>Ecdysozoa</taxon>
        <taxon>Arthropoda</taxon>
        <taxon>Hexapoda</taxon>
        <taxon>Insecta</taxon>
        <taxon>Pterygota</taxon>
        <taxon>Neoptera</taxon>
        <taxon>Paraneoptera</taxon>
        <taxon>Hemiptera</taxon>
        <taxon>Heteroptera</taxon>
        <taxon>Panheteroptera</taxon>
        <taxon>Nepomorpha</taxon>
        <taxon>Nepidae</taxon>
        <taxon>Ranatrinae</taxon>
        <taxon>Ranatra</taxon>
    </lineage>
</organism>
<reference evidence="2 3" key="1">
    <citation type="submission" date="2024-07" db="EMBL/GenBank/DDBJ databases">
        <title>Chromosome-level genome assembly of the water stick insect Ranatra chinensis (Heteroptera: Nepidae).</title>
        <authorList>
            <person name="Liu X."/>
        </authorList>
    </citation>
    <scope>NUCLEOTIDE SEQUENCE [LARGE SCALE GENOMIC DNA]</scope>
    <source>
        <strain evidence="2">Cailab_2021Rc</strain>
        <tissue evidence="2">Muscle</tissue>
    </source>
</reference>
<feature type="compositionally biased region" description="Polar residues" evidence="1">
    <location>
        <begin position="9"/>
        <end position="24"/>
    </location>
</feature>
<proteinExistence type="predicted"/>
<dbReference type="AlphaFoldDB" id="A0ABD0YWJ5"/>